<feature type="domain" description="Peptidase M16 middle/third" evidence="9">
    <location>
        <begin position="483"/>
        <end position="768"/>
    </location>
</feature>
<gene>
    <name evidence="11" type="ORF">NLU13_3004</name>
</gene>
<dbReference type="GO" id="GO:0004222">
    <property type="term" value="F:metalloendopeptidase activity"/>
    <property type="evidence" value="ECO:0007669"/>
    <property type="project" value="TreeGrafter"/>
</dbReference>
<dbReference type="InterPro" id="IPR011249">
    <property type="entry name" value="Metalloenz_LuxS/M16"/>
</dbReference>
<keyword evidence="5" id="KW-0862">Zinc</keyword>
<proteinExistence type="inferred from homology"/>
<evidence type="ECO:0000259" key="9">
    <source>
        <dbReference type="Pfam" id="PF16187"/>
    </source>
</evidence>
<evidence type="ECO:0000256" key="5">
    <source>
        <dbReference type="ARBA" id="ARBA00022833"/>
    </source>
</evidence>
<evidence type="ECO:0008006" key="13">
    <source>
        <dbReference type="Google" id="ProtNLM"/>
    </source>
</evidence>
<dbReference type="SUPFAM" id="SSF63411">
    <property type="entry name" value="LuxS/MPP-like metallohydrolase"/>
    <property type="match status" value="4"/>
</dbReference>
<evidence type="ECO:0000259" key="8">
    <source>
        <dbReference type="Pfam" id="PF05193"/>
    </source>
</evidence>
<keyword evidence="3" id="KW-0479">Metal-binding</keyword>
<feature type="domain" description="Peptidase M16 N-terminal" evidence="7">
    <location>
        <begin position="122"/>
        <end position="270"/>
    </location>
</feature>
<dbReference type="GO" id="GO:0005829">
    <property type="term" value="C:cytosol"/>
    <property type="evidence" value="ECO:0007669"/>
    <property type="project" value="TreeGrafter"/>
</dbReference>
<name>A0AA39GM11_SARSR</name>
<dbReference type="Pfam" id="PF22456">
    <property type="entry name" value="PqqF-like_C_4"/>
    <property type="match status" value="1"/>
</dbReference>
<evidence type="ECO:0000256" key="4">
    <source>
        <dbReference type="ARBA" id="ARBA00022801"/>
    </source>
</evidence>
<dbReference type="InterPro" id="IPR050626">
    <property type="entry name" value="Peptidase_M16"/>
</dbReference>
<dbReference type="GO" id="GO:0005739">
    <property type="term" value="C:mitochondrion"/>
    <property type="evidence" value="ECO:0007669"/>
    <property type="project" value="TreeGrafter"/>
</dbReference>
<keyword evidence="2" id="KW-0645">Protease</keyword>
<dbReference type="GO" id="GO:0043171">
    <property type="term" value="P:peptide catabolic process"/>
    <property type="evidence" value="ECO:0007669"/>
    <property type="project" value="TreeGrafter"/>
</dbReference>
<dbReference type="GO" id="GO:0051603">
    <property type="term" value="P:proteolysis involved in protein catabolic process"/>
    <property type="evidence" value="ECO:0007669"/>
    <property type="project" value="TreeGrafter"/>
</dbReference>
<evidence type="ECO:0000259" key="10">
    <source>
        <dbReference type="Pfam" id="PF22456"/>
    </source>
</evidence>
<evidence type="ECO:0000256" key="6">
    <source>
        <dbReference type="ARBA" id="ARBA00023049"/>
    </source>
</evidence>
<dbReference type="InterPro" id="IPR054734">
    <property type="entry name" value="PqqF-like_C_4"/>
</dbReference>
<comment type="similarity">
    <text evidence="1">Belongs to the peptidase M16 family.</text>
</comment>
<dbReference type="EMBL" id="JAPDFR010000002">
    <property type="protein sequence ID" value="KAK0389429.1"/>
    <property type="molecule type" value="Genomic_DNA"/>
</dbReference>
<evidence type="ECO:0000256" key="3">
    <source>
        <dbReference type="ARBA" id="ARBA00022723"/>
    </source>
</evidence>
<dbReference type="AlphaFoldDB" id="A0AA39GM11"/>
<dbReference type="Pfam" id="PF05193">
    <property type="entry name" value="Peptidase_M16_C"/>
    <property type="match status" value="1"/>
</dbReference>
<evidence type="ECO:0000256" key="2">
    <source>
        <dbReference type="ARBA" id="ARBA00022670"/>
    </source>
</evidence>
<dbReference type="Pfam" id="PF16187">
    <property type="entry name" value="Peptidase_M16_M"/>
    <property type="match status" value="1"/>
</dbReference>
<dbReference type="InterPro" id="IPR032632">
    <property type="entry name" value="Peptidase_M16_M"/>
</dbReference>
<protein>
    <recommendedName>
        <fullName evidence="13">A-pheromone processing metallopeptidase Ste23</fullName>
    </recommendedName>
</protein>
<keyword evidence="4" id="KW-0378">Hydrolase</keyword>
<evidence type="ECO:0000259" key="7">
    <source>
        <dbReference type="Pfam" id="PF00675"/>
    </source>
</evidence>
<sequence>MSFAPHQGQVRITSLPLSWSRCTLSGSYGHRLYPQSYPCFRYQKPPTRAPSFTAFRIQARWLSSYQRYPASDTSAIMTATLFPASAPCSASSATLLTDRLEKPSLDDRQYRVIQLPNKLEALLVHDPETDKASAALDVNVGNFSDESDMPGMAHAVEHLLFMGTKKFPVENEYGQYLSSHSGSSNAYTAATSTNYYFEVAAKPANDEEPTLDNPSPLYGALDRFSQFFIEPLFLASTLDRELKAVDSENKKNLQSDTWRLHQLEKSLSNPNHPYCHFSTGNLEVLKIQPEAEGVNVRDKFMEFHSKHYSANRMKLVILGREQLDVLEKWATEFFSDVVNKELPPNRWTDEVPFRDVDLGMQCFAKPVMDSRELNLYFPFIDEEHLFESQPSRYISHLIGHEGPGSIMAYIKNKGWANGLGAGAYPVCPGTPGMFDVTIRLTEEGLAKYQEVVKIFFQYVSMLRELPPQEWIFEEQKGMADVDFKFKQKTPASRFTSKTSSVMQKPLPREWLLSGGSRLRTFNPALISEALDKLQPDNLRLSIISRDFPGDWDQKEKWYGTQYKYEKIPESFMAELRKAAQTSSSERVPELHLPHKNSFIPSKLEVEKKEVAEPALAPRLLRNDCSARTWWKKDDTFWVPQANVIVCLQTPLLDLKAKSTALGRLYTELVRDALEEYSYDAELAGLQYSVGLESRGLWLDISGYNDKLLVLLDKVTTTLKNLEIKSDRFEIVKERLTRGYNNWQLQSSYQQVGDYMSWLISERDNIVEMMAAELPSITAPEVSQFRDEVLKDMHIEVYVHGNMYRNDALKATNLIESTLSASVLPPEKRPNPRSFVLPEGSNFVFNKTLQDPANVNHCVETFFHIGERGDRTIRARTLLIDQMLHEPAFDQLRTKEQLGYVVFSGMRSLFTTCGIRFLIQSERTPQYLDTRIEAFLARYGETLAGMTEKEFEGHKRSVIVKRLEKLKNLNQESSRHWQQISNEFYDFEQAQSDAAHVKRITKDEMVAFYKKYLDPSSKERARLSVHLHAQGASELDKKMIALLQGLDLTKDVGLKRALQESENVDTTLLNADAVQSAVEITDANQFKAGLRAVSGGRPLYPLSDFEDSETKL</sequence>
<dbReference type="FunFam" id="3.30.830.10:FF:000003">
    <property type="entry name" value="Insulin-degrading enzyme"/>
    <property type="match status" value="1"/>
</dbReference>
<dbReference type="GO" id="GO:0046872">
    <property type="term" value="F:metal ion binding"/>
    <property type="evidence" value="ECO:0007669"/>
    <property type="project" value="UniProtKB-KW"/>
</dbReference>
<dbReference type="InterPro" id="IPR011765">
    <property type="entry name" value="Pept_M16_N"/>
</dbReference>
<comment type="caution">
    <text evidence="11">The sequence shown here is derived from an EMBL/GenBank/DDBJ whole genome shotgun (WGS) entry which is preliminary data.</text>
</comment>
<feature type="domain" description="Coenzyme PQQ synthesis protein F-like C-terminal lobe" evidence="10">
    <location>
        <begin position="878"/>
        <end position="976"/>
    </location>
</feature>
<feature type="domain" description="Peptidase M16 C-terminal" evidence="8">
    <location>
        <begin position="297"/>
        <end position="476"/>
    </location>
</feature>
<keyword evidence="6" id="KW-0482">Metalloprotease</keyword>
<keyword evidence="12" id="KW-1185">Reference proteome</keyword>
<dbReference type="Pfam" id="PF00675">
    <property type="entry name" value="Peptidase_M16"/>
    <property type="match status" value="1"/>
</dbReference>
<accession>A0AA39GM11</accession>
<dbReference type="PANTHER" id="PTHR43690">
    <property type="entry name" value="NARDILYSIN"/>
    <property type="match status" value="1"/>
</dbReference>
<evidence type="ECO:0000256" key="1">
    <source>
        <dbReference type="ARBA" id="ARBA00007261"/>
    </source>
</evidence>
<reference evidence="11" key="1">
    <citation type="submission" date="2022-10" db="EMBL/GenBank/DDBJ databases">
        <title>Determination and structural analysis of whole genome sequence of Sarocladium strictum F4-1.</title>
        <authorList>
            <person name="Hu L."/>
            <person name="Jiang Y."/>
        </authorList>
    </citation>
    <scope>NUCLEOTIDE SEQUENCE</scope>
    <source>
        <strain evidence="11">F4-1</strain>
    </source>
</reference>
<dbReference type="Gene3D" id="3.30.830.10">
    <property type="entry name" value="Metalloenzyme, LuxS/M16 peptidase-like"/>
    <property type="match status" value="4"/>
</dbReference>
<organism evidence="11 12">
    <name type="scientific">Sarocladium strictum</name>
    <name type="common">Black bundle disease fungus</name>
    <name type="synonym">Acremonium strictum</name>
    <dbReference type="NCBI Taxonomy" id="5046"/>
    <lineage>
        <taxon>Eukaryota</taxon>
        <taxon>Fungi</taxon>
        <taxon>Dikarya</taxon>
        <taxon>Ascomycota</taxon>
        <taxon>Pezizomycotina</taxon>
        <taxon>Sordariomycetes</taxon>
        <taxon>Hypocreomycetidae</taxon>
        <taxon>Hypocreales</taxon>
        <taxon>Sarocladiaceae</taxon>
        <taxon>Sarocladium</taxon>
    </lineage>
</organism>
<dbReference type="FunFam" id="3.30.830.10:FF:000004">
    <property type="entry name" value="Putative insulin-degrading enzyme"/>
    <property type="match status" value="1"/>
</dbReference>
<dbReference type="FunFam" id="3.30.830.10:FF:000005">
    <property type="entry name" value="nardilysin isoform X1"/>
    <property type="match status" value="1"/>
</dbReference>
<evidence type="ECO:0000313" key="11">
    <source>
        <dbReference type="EMBL" id="KAK0389429.1"/>
    </source>
</evidence>
<dbReference type="PANTHER" id="PTHR43690:SF18">
    <property type="entry name" value="INSULIN-DEGRADING ENZYME-RELATED"/>
    <property type="match status" value="1"/>
</dbReference>
<dbReference type="InterPro" id="IPR007863">
    <property type="entry name" value="Peptidase_M16_C"/>
</dbReference>
<dbReference type="Proteomes" id="UP001175261">
    <property type="component" value="Unassembled WGS sequence"/>
</dbReference>
<evidence type="ECO:0000313" key="12">
    <source>
        <dbReference type="Proteomes" id="UP001175261"/>
    </source>
</evidence>